<dbReference type="GO" id="GO:0003677">
    <property type="term" value="F:DNA binding"/>
    <property type="evidence" value="ECO:0007669"/>
    <property type="project" value="UniProtKB-KW"/>
</dbReference>
<organism evidence="1 2">
    <name type="scientific">Bailinhaonella thermotolerans</name>
    <dbReference type="NCBI Taxonomy" id="1070861"/>
    <lineage>
        <taxon>Bacteria</taxon>
        <taxon>Bacillati</taxon>
        <taxon>Actinomycetota</taxon>
        <taxon>Actinomycetes</taxon>
        <taxon>Streptosporangiales</taxon>
        <taxon>Streptosporangiaceae</taxon>
        <taxon>Bailinhaonella</taxon>
    </lineage>
</organism>
<reference evidence="1 2" key="1">
    <citation type="submission" date="2018-09" db="EMBL/GenBank/DDBJ databases">
        <title>YIM 75507 draft genome.</title>
        <authorList>
            <person name="Tang S."/>
            <person name="Feng Y."/>
        </authorList>
    </citation>
    <scope>NUCLEOTIDE SEQUENCE [LARGE SCALE GENOMIC DNA]</scope>
    <source>
        <strain evidence="1 2">YIM 75507</strain>
    </source>
</reference>
<gene>
    <name evidence="1" type="ORF">D5H75_07410</name>
</gene>
<evidence type="ECO:0000313" key="2">
    <source>
        <dbReference type="Proteomes" id="UP000265768"/>
    </source>
</evidence>
<accession>A0A3A4B6T1</accession>
<protein>
    <submittedName>
        <fullName evidence="1">Winged helix DNA-binding domain-containing protein</fullName>
    </submittedName>
</protein>
<keyword evidence="2" id="KW-1185">Reference proteome</keyword>
<dbReference type="Pfam" id="PF06224">
    <property type="entry name" value="AlkZ-like"/>
    <property type="match status" value="1"/>
</dbReference>
<keyword evidence="1" id="KW-0238">DNA-binding</keyword>
<dbReference type="PANTHER" id="PTHR38479">
    <property type="entry name" value="LMO0824 PROTEIN"/>
    <property type="match status" value="1"/>
</dbReference>
<dbReference type="Proteomes" id="UP000265768">
    <property type="component" value="Unassembled WGS sequence"/>
</dbReference>
<dbReference type="InterPro" id="IPR009351">
    <property type="entry name" value="AlkZ-like"/>
</dbReference>
<evidence type="ECO:0000313" key="1">
    <source>
        <dbReference type="EMBL" id="RJL34277.1"/>
    </source>
</evidence>
<proteinExistence type="predicted"/>
<sequence>MIRGVPRGYGRGVLRVGREQVLRFRLARQGLGKPAAAGELVTVAGRCCPQNSPPGAAGLALSARVRDLTGAAVAAELEGGTLVQAFGPRGAPHVYPARDAAVFTRGLLPEGEEELREFLRGAVPALDGLDLPARELVRLSAEAVAEALDGTELTKDDLGRAAARRITDRLPAGTRAGWRGRSPYAGGQFLGESLVRFALPVLSLRGLLRHGGTRGRSPLLRGASPAGDGEGARAELVRRYLRALGPSTPEDLAGWAGVGEAQARRMWETVRDDLAEVRAGDVPAWVLRECLPDLESPPRAPRVRMLAPHDPYLQVRDRALLVPDAGLRKRIWRASGNPGVVLVAGEVRALWRPKKTGRRLAVTVEPVEPAAPLRPADHSALEAETTRLAHHRSLALAPLTFL</sequence>
<dbReference type="AlphaFoldDB" id="A0A3A4B6T1"/>
<dbReference type="EMBL" id="QZEY01000002">
    <property type="protein sequence ID" value="RJL34277.1"/>
    <property type="molecule type" value="Genomic_DNA"/>
</dbReference>
<name>A0A3A4B6T1_9ACTN</name>
<dbReference type="OrthoDB" id="9148135at2"/>
<dbReference type="PANTHER" id="PTHR38479:SF2">
    <property type="entry name" value="WINGED HELIX DNA-BINDING DOMAIN-CONTAINING PROTEIN"/>
    <property type="match status" value="1"/>
</dbReference>
<comment type="caution">
    <text evidence="1">The sequence shown here is derived from an EMBL/GenBank/DDBJ whole genome shotgun (WGS) entry which is preliminary data.</text>
</comment>